<protein>
    <submittedName>
        <fullName evidence="2">Uncharacterized protein</fullName>
    </submittedName>
</protein>
<keyword evidence="1" id="KW-1133">Transmembrane helix</keyword>
<feature type="transmembrane region" description="Helical" evidence="1">
    <location>
        <begin position="89"/>
        <end position="114"/>
    </location>
</feature>
<comment type="caution">
    <text evidence="2">The sequence shown here is derived from an EMBL/GenBank/DDBJ whole genome shotgun (WGS) entry which is preliminary data.</text>
</comment>
<evidence type="ECO:0000313" key="3">
    <source>
        <dbReference type="Proteomes" id="UP000708208"/>
    </source>
</evidence>
<organism evidence="2 3">
    <name type="scientific">Allacma fusca</name>
    <dbReference type="NCBI Taxonomy" id="39272"/>
    <lineage>
        <taxon>Eukaryota</taxon>
        <taxon>Metazoa</taxon>
        <taxon>Ecdysozoa</taxon>
        <taxon>Arthropoda</taxon>
        <taxon>Hexapoda</taxon>
        <taxon>Collembola</taxon>
        <taxon>Symphypleona</taxon>
        <taxon>Sminthuridae</taxon>
        <taxon>Allacma</taxon>
    </lineage>
</organism>
<keyword evidence="1" id="KW-0472">Membrane</keyword>
<feature type="transmembrane region" description="Helical" evidence="1">
    <location>
        <begin position="138"/>
        <end position="161"/>
    </location>
</feature>
<feature type="transmembrane region" description="Helical" evidence="1">
    <location>
        <begin position="168"/>
        <end position="185"/>
    </location>
</feature>
<name>A0A8J2JE37_9HEXA</name>
<dbReference type="AlphaFoldDB" id="A0A8J2JE37"/>
<reference evidence="2" key="1">
    <citation type="submission" date="2021-06" db="EMBL/GenBank/DDBJ databases">
        <authorList>
            <person name="Hodson N. C."/>
            <person name="Mongue J. A."/>
            <person name="Jaron S. K."/>
        </authorList>
    </citation>
    <scope>NUCLEOTIDE SEQUENCE</scope>
</reference>
<evidence type="ECO:0000313" key="2">
    <source>
        <dbReference type="EMBL" id="CAG7668703.1"/>
    </source>
</evidence>
<accession>A0A8J2JE37</accession>
<dbReference type="EMBL" id="CAJVCH010010931">
    <property type="protein sequence ID" value="CAG7668703.1"/>
    <property type="molecule type" value="Genomic_DNA"/>
</dbReference>
<proteinExistence type="predicted"/>
<keyword evidence="1" id="KW-0812">Transmembrane</keyword>
<keyword evidence="3" id="KW-1185">Reference proteome</keyword>
<sequence length="207" mass="23147">MLFQRKYCIFSVALSWLKILTMPPRSLSPAPVVPFKLHSLGYLLLSAEKMSAGLTLSYHIVPPLFLIIFTSAAQYLAQAGNPDRKFQTWFILGNCFAWKVVGSLLAWALLWLWIPSKKFPGPTTSFGYTPIYQANGELYYVGSLAMLGCVVYINPTLCVSIYQNMGPILGVLNVLAFSLCTYLLIKAKLDRNPVDPYLRTSVSSPFF</sequence>
<dbReference type="Proteomes" id="UP000708208">
    <property type="component" value="Unassembled WGS sequence"/>
</dbReference>
<gene>
    <name evidence="2" type="ORF">AFUS01_LOCUS1948</name>
</gene>
<feature type="transmembrane region" description="Helical" evidence="1">
    <location>
        <begin position="53"/>
        <end position="77"/>
    </location>
</feature>
<evidence type="ECO:0000256" key="1">
    <source>
        <dbReference type="SAM" id="Phobius"/>
    </source>
</evidence>